<dbReference type="InterPro" id="IPR037198">
    <property type="entry name" value="MutL_C_sf"/>
</dbReference>
<evidence type="ECO:0000259" key="5">
    <source>
        <dbReference type="SMART" id="SM01340"/>
    </source>
</evidence>
<dbReference type="InterPro" id="IPR042120">
    <property type="entry name" value="MutL_C_dimsub"/>
</dbReference>
<dbReference type="PANTHER" id="PTHR10073:SF47">
    <property type="entry name" value="DNA MISMATCH REPAIR PROTEIN MLH3"/>
    <property type="match status" value="1"/>
</dbReference>
<dbReference type="PANTHER" id="PTHR10073">
    <property type="entry name" value="DNA MISMATCH REPAIR PROTEIN MLH, PMS, MUTL"/>
    <property type="match status" value="1"/>
</dbReference>
<dbReference type="GeneID" id="112042977"/>
<reference evidence="7" key="1">
    <citation type="submission" date="2025-08" db="UniProtKB">
        <authorList>
            <consortium name="RefSeq"/>
        </authorList>
    </citation>
    <scope>IDENTIFICATION</scope>
</reference>
<dbReference type="InterPro" id="IPR013507">
    <property type="entry name" value="DNA_mismatch_S5_2-like"/>
</dbReference>
<evidence type="ECO:0000313" key="6">
    <source>
        <dbReference type="Proteomes" id="UP001652582"/>
    </source>
</evidence>
<dbReference type="Gene3D" id="3.30.1370.100">
    <property type="entry name" value="MutL, C-terminal domain, regulatory subdomain"/>
    <property type="match status" value="1"/>
</dbReference>
<dbReference type="InterPro" id="IPR014790">
    <property type="entry name" value="MutL_C"/>
</dbReference>
<evidence type="ECO:0000256" key="3">
    <source>
        <dbReference type="SAM" id="MobiDB-lite"/>
    </source>
</evidence>
<dbReference type="InterPro" id="IPR036890">
    <property type="entry name" value="HATPase_C_sf"/>
</dbReference>
<dbReference type="InterPro" id="IPR042121">
    <property type="entry name" value="MutL_C_regsub"/>
</dbReference>
<comment type="similarity">
    <text evidence="1">Belongs to the DNA mismatch repair MutL/HexB family.</text>
</comment>
<dbReference type="Pfam" id="PF08676">
    <property type="entry name" value="MutL_C"/>
    <property type="match status" value="1"/>
</dbReference>
<feature type="compositionally biased region" description="Basic residues" evidence="3">
    <location>
        <begin position="457"/>
        <end position="466"/>
    </location>
</feature>
<evidence type="ECO:0000256" key="1">
    <source>
        <dbReference type="ARBA" id="ARBA00006082"/>
    </source>
</evidence>
<gene>
    <name evidence="7" type="primary">LOC112042977</name>
</gene>
<feature type="domain" description="DNA mismatch repair protein S5" evidence="5">
    <location>
        <begin position="212"/>
        <end position="346"/>
    </location>
</feature>
<dbReference type="Pfam" id="PF13589">
    <property type="entry name" value="HATPase_c_3"/>
    <property type="match status" value="1"/>
</dbReference>
<dbReference type="SUPFAM" id="SSF55874">
    <property type="entry name" value="ATPase domain of HSP90 chaperone/DNA topoisomerase II/histidine kinase"/>
    <property type="match status" value="1"/>
</dbReference>
<keyword evidence="6" id="KW-1185">Reference proteome</keyword>
<accession>A0ABM3LKY2</accession>
<dbReference type="Gene3D" id="3.30.565.10">
    <property type="entry name" value="Histidine kinase-like ATPase, C-terminal domain"/>
    <property type="match status" value="1"/>
</dbReference>
<feature type="domain" description="MutL C-terminal dimerisation" evidence="4">
    <location>
        <begin position="1062"/>
        <end position="1226"/>
    </location>
</feature>
<organism evidence="6 7">
    <name type="scientific">Bicyclus anynana</name>
    <name type="common">Squinting bush brown butterfly</name>
    <dbReference type="NCBI Taxonomy" id="110368"/>
    <lineage>
        <taxon>Eukaryota</taxon>
        <taxon>Metazoa</taxon>
        <taxon>Ecdysozoa</taxon>
        <taxon>Arthropoda</taxon>
        <taxon>Hexapoda</taxon>
        <taxon>Insecta</taxon>
        <taxon>Pterygota</taxon>
        <taxon>Neoptera</taxon>
        <taxon>Endopterygota</taxon>
        <taxon>Lepidoptera</taxon>
        <taxon>Glossata</taxon>
        <taxon>Ditrysia</taxon>
        <taxon>Papilionoidea</taxon>
        <taxon>Nymphalidae</taxon>
        <taxon>Satyrinae</taxon>
        <taxon>Satyrini</taxon>
        <taxon>Mycalesina</taxon>
        <taxon>Bicyclus</taxon>
    </lineage>
</organism>
<keyword evidence="2" id="KW-0227">DNA damage</keyword>
<dbReference type="SUPFAM" id="SSF118116">
    <property type="entry name" value="DNA mismatch repair protein MutL"/>
    <property type="match status" value="1"/>
</dbReference>
<proteinExistence type="inferred from homology"/>
<feature type="region of interest" description="Disordered" evidence="3">
    <location>
        <begin position="457"/>
        <end position="492"/>
    </location>
</feature>
<name>A0ABM3LKY2_BICAN</name>
<dbReference type="Proteomes" id="UP001652582">
    <property type="component" value="Chromosome 10"/>
</dbReference>
<evidence type="ECO:0000313" key="7">
    <source>
        <dbReference type="RefSeq" id="XP_052739708.1"/>
    </source>
</evidence>
<evidence type="ECO:0000259" key="4">
    <source>
        <dbReference type="SMART" id="SM00853"/>
    </source>
</evidence>
<dbReference type="SMART" id="SM01340">
    <property type="entry name" value="DNA_mis_repair"/>
    <property type="match status" value="1"/>
</dbReference>
<dbReference type="RefSeq" id="XP_052739708.1">
    <property type="nucleotide sequence ID" value="XM_052883748.1"/>
</dbReference>
<dbReference type="InterPro" id="IPR038973">
    <property type="entry name" value="MutL/Mlh/Pms-like"/>
</dbReference>
<dbReference type="SMART" id="SM00853">
    <property type="entry name" value="MutL_C"/>
    <property type="match status" value="1"/>
</dbReference>
<dbReference type="Gene3D" id="3.30.1540.20">
    <property type="entry name" value="MutL, C-terminal domain, dimerisation subdomain"/>
    <property type="match status" value="1"/>
</dbReference>
<protein>
    <submittedName>
        <fullName evidence="7">DNA mismatch repair protein Mlh3-like</fullName>
    </submittedName>
</protein>
<evidence type="ECO:0000256" key="2">
    <source>
        <dbReference type="ARBA" id="ARBA00022763"/>
    </source>
</evidence>
<dbReference type="InterPro" id="IPR014721">
    <property type="entry name" value="Ribsml_uS5_D2-typ_fold_subgr"/>
</dbReference>
<dbReference type="Gene3D" id="3.30.230.10">
    <property type="match status" value="1"/>
</dbReference>
<sequence length="1308" mass="151820">MAMKKIPTVEQNLLCASLYINNFKRAIEELVYNSLDAGASSIAIRIFIQENFIQVLDNGSGITKDNFSLLGHKYATSKYVDTSTSKSIPDKYGYKGLCLANIIGVSETVEISSRCENTDDTWMKTFYNGRENFFSKTILRPSKGTTVEIKGFLYNLNIQRKSIDQHNELINIKSALKQLSLVHWNVSISLRDDSKNDIIFRIHKNRTIYDTLRSVFQINENDFEELQVEKNEYKVKAYIGKQFLESNNSYQYIYVNGKFIHKSILHKKLNESLSKSLNIRHSKVKKKHIYENNTNHFSQNVPFYFLFITCPNYDFQMIYDTEKPIVEFKKWEKVNKLLDKLVQFYSGNLVIKRKEINNKSLEENTLMKKKQIKEIMEKILNNKNKYTKISHVQNGVKGKTLKRNRKKKRSVLAQKITETNNPCLSREISKSNYVQETRDQLKQPKLTEKKKAKISALKKTKQHLKTSKNVNYSDALNDPCQSKEIRESSNVKQPNVQLKREPIKLKKTNSSKLIMAANLPKKVLNSQDTKKKKNKNLKDFKDLNFLDFIKRFESPTASVKNRINLLNRQVQTFLENNVWGKNTLNSFMNNDQHEGTTNSIDRSSPYNTTNKVLKDKNHTKINTLNYEIVKNSYDLLKPVTTSQYNIRKKTTLTTYCKQSCDKKNYYTYNETFIPMETYDSHSHNLKKSVHETGCFISETTRSSNFFLNEEELISNIHINSSMLNKFNKRDQDFTIEMSEIRERSECISFGNKQYSSQPDDNYIKSIHFNNTYTLENCVTLSHKNDTYVVNKTFSLLNLDATQPHDFEEISPTNKNIIVDGVITNCERKKHNFVVQESHSDNSKMSNNLDPLNCVEAVLHSSNYDLEDLEKEFNNSFAQKQNSNIDGTLDLNNDTSNIQRSDYCLERNQDLTIIQSHTHNKSIKNCENIHARAVHTNIQSIGIHGDLSQKQLAICNNENKCNKTDDFELKGRRNFIPKGMSPIVYNQYGHQKASVFTDDEVYYKDMIYKNFANDVILNTEIFEPEIRNIKKHFLKCEEKLNSEIQEQYADLTFDSWSLTQAKILGQIDSKFIVSILNGRSAKTGKSSEFLVLFDQHAVDERIRLEKNLLDYIQGSAWNSVPIDPLSIVLSKDDYVNLVNHSDKFTRFGLQWTFSPDYKILLNAIPKAILGKNPRQVEIVMRTVKKLILEQIKAMKSLRGNVSLYPKSIMDLVFSEACRYALKFGDKLSKTECVNLINSLSCCKTPFQCAHGRPVIAVLMEIENNSRGYKVLDYRTKNKYVQFNIYQTQILNCRLTYQKSRILKQEMANN</sequence>